<reference evidence="3 4" key="1">
    <citation type="submission" date="2020-05" db="EMBL/GenBank/DDBJ databases">
        <authorList>
            <person name="Petersen J."/>
            <person name="Sayavedra L."/>
        </authorList>
    </citation>
    <scope>NUCLEOTIDE SEQUENCE [LARGE SCALE GENOMIC DNA]</scope>
    <source>
        <strain evidence="3">B thermophilus SOXS</strain>
    </source>
</reference>
<dbReference type="InterPro" id="IPR041682">
    <property type="entry name" value="AAA_14"/>
</dbReference>
<protein>
    <submittedName>
        <fullName evidence="3">Similar to ATPase (AAA+ superfamily)</fullName>
    </submittedName>
</protein>
<dbReference type="Pfam" id="PF13635">
    <property type="entry name" value="DUF4143"/>
    <property type="match status" value="1"/>
</dbReference>
<dbReference type="PANTHER" id="PTHR33295">
    <property type="entry name" value="ATPASE"/>
    <property type="match status" value="1"/>
</dbReference>
<dbReference type="SUPFAM" id="SSF52540">
    <property type="entry name" value="P-loop containing nucleoside triphosphate hydrolases"/>
    <property type="match status" value="1"/>
</dbReference>
<dbReference type="InterPro" id="IPR025420">
    <property type="entry name" value="DUF4143"/>
</dbReference>
<organism evidence="3 4">
    <name type="scientific">Bathymodiolus thermophilus thioautotrophic gill symbiont</name>
    <dbReference type="NCBI Taxonomy" id="2360"/>
    <lineage>
        <taxon>Bacteria</taxon>
        <taxon>Pseudomonadati</taxon>
        <taxon>Pseudomonadota</taxon>
        <taxon>Gammaproteobacteria</taxon>
        <taxon>sulfur-oxidizing symbionts</taxon>
    </lineage>
</organism>
<dbReference type="Gene3D" id="3.40.50.300">
    <property type="entry name" value="P-loop containing nucleotide triphosphate hydrolases"/>
    <property type="match status" value="1"/>
</dbReference>
<dbReference type="Proteomes" id="UP000643672">
    <property type="component" value="Unassembled WGS sequence"/>
</dbReference>
<keyword evidence="4" id="KW-1185">Reference proteome</keyword>
<gene>
    <name evidence="3" type="ORF">THERMOS_274</name>
</gene>
<evidence type="ECO:0000313" key="3">
    <source>
        <dbReference type="EMBL" id="CAB5495294.1"/>
    </source>
</evidence>
<dbReference type="RefSeq" id="WP_202752467.1">
    <property type="nucleotide sequence ID" value="NZ_CAESAQ020000017.1"/>
</dbReference>
<feature type="domain" description="DUF4143" evidence="2">
    <location>
        <begin position="253"/>
        <end position="399"/>
    </location>
</feature>
<dbReference type="InterPro" id="IPR027417">
    <property type="entry name" value="P-loop_NTPase"/>
</dbReference>
<dbReference type="AlphaFoldDB" id="A0A8H8X9Y7"/>
<proteinExistence type="predicted"/>
<evidence type="ECO:0000259" key="2">
    <source>
        <dbReference type="Pfam" id="PF13635"/>
    </source>
</evidence>
<dbReference type="Pfam" id="PF13173">
    <property type="entry name" value="AAA_14"/>
    <property type="match status" value="1"/>
</dbReference>
<evidence type="ECO:0000259" key="1">
    <source>
        <dbReference type="Pfam" id="PF13173"/>
    </source>
</evidence>
<accession>A0A8H8X9Y7</accession>
<comment type="caution">
    <text evidence="3">The sequence shown here is derived from an EMBL/GenBank/DDBJ whole genome shotgun (WGS) entry which is preliminary data.</text>
</comment>
<dbReference type="EMBL" id="CAESAQ020000017">
    <property type="protein sequence ID" value="CAB5495294.1"/>
    <property type="molecule type" value="Genomic_DNA"/>
</dbReference>
<dbReference type="PANTHER" id="PTHR33295:SF18">
    <property type="entry name" value="AAA+ ATPASE DOMAIN-CONTAINING PROTEIN"/>
    <property type="match status" value="1"/>
</dbReference>
<name>A0A8H8X9Y7_9GAMM</name>
<feature type="domain" description="AAA" evidence="1">
    <location>
        <begin position="54"/>
        <end position="187"/>
    </location>
</feature>
<evidence type="ECO:0000313" key="4">
    <source>
        <dbReference type="Proteomes" id="UP000643672"/>
    </source>
</evidence>
<sequence length="462" mass="52778">MHALKTISKEEIERRLFFDNPWWKNNGRVDKHYQDLPKRSYFPSFYKLVQQDINRAIVLMGPRRVGKTVMALQAIDALLTEGISPYNILYISLETPLYTGMALEEMVNMFQDIHQHSRKETLFIVFDEIQYLPKWEIHLKSLVDSYPAYQFIATGSAAAALKLKSKESGAGRFTDFLLPPLTFSEYLAFIEKEDTLIATDGERFSAVDIEALNTEFVNYLNYGGYPEAVLSITAQEDSARYIKSDIIDKVLLRDLPSVYGIADVQELNALFTTIAYNTSNEISLESLSQSSGVSKSTIKKYLTYLEAAFLIKIIHRVDIHAKKFKRATRFKVYLTNPSMRAALFGTIKDDDEAMGSLVETAIFSQWLHIDGGLHYARWNNGEVDIVNTLNNWCVEIKWSDLVVKDARKLKGFIGYIKQNKISNNTVTTKTISQERIIDDTLIEFLPSALYAYTLGKNILKRL</sequence>